<dbReference type="PANTHER" id="PTHR36195">
    <property type="entry name" value="DOMAIN PROTEIN, PUTATIVE (AFU_ORTHOLOGUE AFUA_5G01990)-RELATED-RELATED"/>
    <property type="match status" value="1"/>
</dbReference>
<feature type="signal peptide" evidence="2">
    <location>
        <begin position="1"/>
        <end position="18"/>
    </location>
</feature>
<dbReference type="AlphaFoldDB" id="A0A6A5Z4P9"/>
<dbReference type="InterPro" id="IPR006771">
    <property type="entry name" value="CetA-like"/>
</dbReference>
<keyword evidence="2" id="KW-0732">Signal</keyword>
<dbReference type="Pfam" id="PF04681">
    <property type="entry name" value="Bys1"/>
    <property type="match status" value="1"/>
</dbReference>
<evidence type="ECO:0000256" key="1">
    <source>
        <dbReference type="SAM" id="MobiDB-lite"/>
    </source>
</evidence>
<dbReference type="EMBL" id="ML977328">
    <property type="protein sequence ID" value="KAF2113398.1"/>
    <property type="molecule type" value="Genomic_DNA"/>
</dbReference>
<organism evidence="3 4">
    <name type="scientific">Lophiotrema nucula</name>
    <dbReference type="NCBI Taxonomy" id="690887"/>
    <lineage>
        <taxon>Eukaryota</taxon>
        <taxon>Fungi</taxon>
        <taxon>Dikarya</taxon>
        <taxon>Ascomycota</taxon>
        <taxon>Pezizomycotina</taxon>
        <taxon>Dothideomycetes</taxon>
        <taxon>Pleosporomycetidae</taxon>
        <taxon>Pleosporales</taxon>
        <taxon>Lophiotremataceae</taxon>
        <taxon>Lophiotrema</taxon>
    </lineage>
</organism>
<feature type="region of interest" description="Disordered" evidence="1">
    <location>
        <begin position="203"/>
        <end position="247"/>
    </location>
</feature>
<feature type="chain" id="PRO_5025564740" evidence="2">
    <location>
        <begin position="19"/>
        <end position="298"/>
    </location>
</feature>
<dbReference type="InterPro" id="IPR037176">
    <property type="entry name" value="Osmotin/thaumatin-like_sf"/>
</dbReference>
<dbReference type="OrthoDB" id="5144514at2759"/>
<keyword evidence="4" id="KW-1185">Reference proteome</keyword>
<protein>
    <submittedName>
        <fullName evidence="3">Uncharacterized protein</fullName>
    </submittedName>
</protein>
<evidence type="ECO:0000313" key="4">
    <source>
        <dbReference type="Proteomes" id="UP000799770"/>
    </source>
</evidence>
<dbReference type="SUPFAM" id="SSF49870">
    <property type="entry name" value="Osmotin, thaumatin-like protein"/>
    <property type="match status" value="1"/>
</dbReference>
<gene>
    <name evidence="3" type="ORF">BDV96DRAFT_648362</name>
</gene>
<reference evidence="3" key="1">
    <citation type="journal article" date="2020" name="Stud. Mycol.">
        <title>101 Dothideomycetes genomes: a test case for predicting lifestyles and emergence of pathogens.</title>
        <authorList>
            <person name="Haridas S."/>
            <person name="Albert R."/>
            <person name="Binder M."/>
            <person name="Bloem J."/>
            <person name="Labutti K."/>
            <person name="Salamov A."/>
            <person name="Andreopoulos B."/>
            <person name="Baker S."/>
            <person name="Barry K."/>
            <person name="Bills G."/>
            <person name="Bluhm B."/>
            <person name="Cannon C."/>
            <person name="Castanera R."/>
            <person name="Culley D."/>
            <person name="Daum C."/>
            <person name="Ezra D."/>
            <person name="Gonzalez J."/>
            <person name="Henrissat B."/>
            <person name="Kuo A."/>
            <person name="Liang C."/>
            <person name="Lipzen A."/>
            <person name="Lutzoni F."/>
            <person name="Magnuson J."/>
            <person name="Mondo S."/>
            <person name="Nolan M."/>
            <person name="Ohm R."/>
            <person name="Pangilinan J."/>
            <person name="Park H.-J."/>
            <person name="Ramirez L."/>
            <person name="Alfaro M."/>
            <person name="Sun H."/>
            <person name="Tritt A."/>
            <person name="Yoshinaga Y."/>
            <person name="Zwiers L.-H."/>
            <person name="Turgeon B."/>
            <person name="Goodwin S."/>
            <person name="Spatafora J."/>
            <person name="Crous P."/>
            <person name="Grigoriev I."/>
        </authorList>
    </citation>
    <scope>NUCLEOTIDE SEQUENCE</scope>
    <source>
        <strain evidence="3">CBS 627.86</strain>
    </source>
</reference>
<name>A0A6A5Z4P9_9PLEO</name>
<sequence length="298" mass="31873">MQLINLAAAAALVATAAAATDFANDPNQYNGNATCDESSSKRVRVFNRCSYPVYLWSVLKGQGCPASDAAVIEPGSYYAENYRNPYQGAGVSLKLSKDDQCKGVDIAQLEYYIDSSATYGANYLDMSYVDCGGQDCPTAQEGYYLKSGNVDGEWAANDVNEICPVLSCSGWETCAKCSYVLPDDRQTKSCNVDAPLDLYMCGSEAPGEESSQPSAAPSSSKVKSSSAPKSTSTSKSTSSTEPSSSSEAYVQAAAVTTPAPKAAPVNTKVEVVYEYVTKVEYVNAKRHLHGHRHQHFRA</sequence>
<accession>A0A6A5Z4P9</accession>
<evidence type="ECO:0000256" key="2">
    <source>
        <dbReference type="SAM" id="SignalP"/>
    </source>
</evidence>
<dbReference type="Proteomes" id="UP000799770">
    <property type="component" value="Unassembled WGS sequence"/>
</dbReference>
<evidence type="ECO:0000313" key="3">
    <source>
        <dbReference type="EMBL" id="KAF2113398.1"/>
    </source>
</evidence>
<proteinExistence type="predicted"/>